<comment type="subcellular location">
    <subcellularLocation>
        <location evidence="1">Cell inner membrane</location>
        <topology evidence="1">Peripheral membrane protein</topology>
    </subcellularLocation>
</comment>
<evidence type="ECO:0000256" key="3">
    <source>
        <dbReference type="ARBA" id="ARBA00022448"/>
    </source>
</evidence>
<dbReference type="GO" id="GO:0005524">
    <property type="term" value="F:ATP binding"/>
    <property type="evidence" value="ECO:0007669"/>
    <property type="project" value="UniProtKB-KW"/>
</dbReference>
<dbReference type="InterPro" id="IPR017871">
    <property type="entry name" value="ABC_transporter-like_CS"/>
</dbReference>
<dbReference type="InterPro" id="IPR027417">
    <property type="entry name" value="P-loop_NTPase"/>
</dbReference>
<dbReference type="Proteomes" id="UP000321085">
    <property type="component" value="Unassembled WGS sequence"/>
</dbReference>
<keyword evidence="7" id="KW-0472">Membrane</keyword>
<evidence type="ECO:0000259" key="8">
    <source>
        <dbReference type="PROSITE" id="PS50893"/>
    </source>
</evidence>
<dbReference type="Pfam" id="PF08352">
    <property type="entry name" value="oligo_HPY"/>
    <property type="match status" value="1"/>
</dbReference>
<protein>
    <submittedName>
        <fullName evidence="9">ABC transporter ATP-binding protein</fullName>
    </submittedName>
</protein>
<evidence type="ECO:0000256" key="6">
    <source>
        <dbReference type="ARBA" id="ARBA00022840"/>
    </source>
</evidence>
<keyword evidence="6 9" id="KW-0067">ATP-binding</keyword>
<dbReference type="RefSeq" id="WP_114184961.1">
    <property type="nucleotide sequence ID" value="NZ_BJYU01000116.1"/>
</dbReference>
<evidence type="ECO:0000313" key="9">
    <source>
        <dbReference type="EMBL" id="GEO17643.1"/>
    </source>
</evidence>
<dbReference type="PANTHER" id="PTHR43297:SF2">
    <property type="entry name" value="DIPEPTIDE TRANSPORT ATP-BINDING PROTEIN DPPD"/>
    <property type="match status" value="1"/>
</dbReference>
<sequence length="350" mass="38487">MVITASSGVGTGAALALPPHVQLKVEDLQTYFIQGASTVKSVDGVSFSLSRGQTLAVVGESGSGKSVTSLTIMRLLAHPGRIVGGRVLYRLRGGDVVDLAQLPEKRMRAIRGREIAMIFQEPMTSLNPLFTVGDQIMEMILLHESVSRDEARVRAKRMLELVEIPAPERRLDQYPHEMSGGMRQRVMIALALSCNPSLLIADEPTTALDVTIQAQILDLLRRLQKEIGMSILFITHNLGVVAEIAHEVVVMYAGRVVEQGLVLNVFERPRHPYTRGLLACIPDVRRDRTEGGGRRLLNAIPGNVPSALDLPTGCAFAPRCPLVVDRCRELPPLIPVSEDHLSRCWRYDDL</sequence>
<dbReference type="GO" id="GO:0016887">
    <property type="term" value="F:ATP hydrolysis activity"/>
    <property type="evidence" value="ECO:0007669"/>
    <property type="project" value="InterPro"/>
</dbReference>
<dbReference type="InterPro" id="IPR050388">
    <property type="entry name" value="ABC_Ni/Peptide_Import"/>
</dbReference>
<dbReference type="SUPFAM" id="SSF52540">
    <property type="entry name" value="P-loop containing nucleoside triphosphate hydrolases"/>
    <property type="match status" value="1"/>
</dbReference>
<proteinExistence type="inferred from homology"/>
<keyword evidence="4" id="KW-1003">Cell membrane</keyword>
<keyword evidence="5" id="KW-0547">Nucleotide-binding</keyword>
<keyword evidence="3" id="KW-0813">Transport</keyword>
<evidence type="ECO:0000256" key="2">
    <source>
        <dbReference type="ARBA" id="ARBA00005417"/>
    </source>
</evidence>
<dbReference type="PROSITE" id="PS50893">
    <property type="entry name" value="ABC_TRANSPORTER_2"/>
    <property type="match status" value="1"/>
</dbReference>
<comment type="similarity">
    <text evidence="2">Belongs to the ABC transporter superfamily.</text>
</comment>
<evidence type="ECO:0000256" key="5">
    <source>
        <dbReference type="ARBA" id="ARBA00022741"/>
    </source>
</evidence>
<dbReference type="AlphaFoldDB" id="A0A512C0C1"/>
<comment type="caution">
    <text evidence="9">The sequence shown here is derived from an EMBL/GenBank/DDBJ whole genome shotgun (WGS) entry which is preliminary data.</text>
</comment>
<dbReference type="Gene3D" id="3.40.50.300">
    <property type="entry name" value="P-loop containing nucleotide triphosphate hydrolases"/>
    <property type="match status" value="1"/>
</dbReference>
<keyword evidence="10" id="KW-1185">Reference proteome</keyword>
<evidence type="ECO:0000256" key="4">
    <source>
        <dbReference type="ARBA" id="ARBA00022475"/>
    </source>
</evidence>
<evidence type="ECO:0000256" key="7">
    <source>
        <dbReference type="ARBA" id="ARBA00023136"/>
    </source>
</evidence>
<feature type="domain" description="ABC transporter" evidence="8">
    <location>
        <begin position="23"/>
        <end position="278"/>
    </location>
</feature>
<dbReference type="InterPro" id="IPR013563">
    <property type="entry name" value="Oligopep_ABC_C"/>
</dbReference>
<organism evidence="9 10">
    <name type="scientific">Microvirga aerophila</name>
    <dbReference type="NCBI Taxonomy" id="670291"/>
    <lineage>
        <taxon>Bacteria</taxon>
        <taxon>Pseudomonadati</taxon>
        <taxon>Pseudomonadota</taxon>
        <taxon>Alphaproteobacteria</taxon>
        <taxon>Hyphomicrobiales</taxon>
        <taxon>Methylobacteriaceae</taxon>
        <taxon>Microvirga</taxon>
    </lineage>
</organism>
<dbReference type="PROSITE" id="PS00211">
    <property type="entry name" value="ABC_TRANSPORTER_1"/>
    <property type="match status" value="1"/>
</dbReference>
<gene>
    <name evidence="9" type="ORF">MAE02_53390</name>
</gene>
<dbReference type="PANTHER" id="PTHR43297">
    <property type="entry name" value="OLIGOPEPTIDE TRANSPORT ATP-BINDING PROTEIN APPD"/>
    <property type="match status" value="1"/>
</dbReference>
<dbReference type="EMBL" id="BJYU01000116">
    <property type="protein sequence ID" value="GEO17643.1"/>
    <property type="molecule type" value="Genomic_DNA"/>
</dbReference>
<dbReference type="GO" id="GO:0055085">
    <property type="term" value="P:transmembrane transport"/>
    <property type="evidence" value="ECO:0007669"/>
    <property type="project" value="UniProtKB-ARBA"/>
</dbReference>
<dbReference type="NCBIfam" id="TIGR01727">
    <property type="entry name" value="oligo_HPY"/>
    <property type="match status" value="1"/>
</dbReference>
<accession>A0A512C0C1</accession>
<dbReference type="InterPro" id="IPR003593">
    <property type="entry name" value="AAA+_ATPase"/>
</dbReference>
<reference evidence="9 10" key="1">
    <citation type="submission" date="2019-07" db="EMBL/GenBank/DDBJ databases">
        <title>Whole genome shotgun sequence of Microvirga aerophila NBRC 106136.</title>
        <authorList>
            <person name="Hosoyama A."/>
            <person name="Uohara A."/>
            <person name="Ohji S."/>
            <person name="Ichikawa N."/>
        </authorList>
    </citation>
    <scope>NUCLEOTIDE SEQUENCE [LARGE SCALE GENOMIC DNA]</scope>
    <source>
        <strain evidence="9 10">NBRC 106136</strain>
    </source>
</reference>
<dbReference type="CDD" id="cd03257">
    <property type="entry name" value="ABC_NikE_OppD_transporters"/>
    <property type="match status" value="1"/>
</dbReference>
<evidence type="ECO:0000313" key="10">
    <source>
        <dbReference type="Proteomes" id="UP000321085"/>
    </source>
</evidence>
<dbReference type="GO" id="GO:0005886">
    <property type="term" value="C:plasma membrane"/>
    <property type="evidence" value="ECO:0007669"/>
    <property type="project" value="UniProtKB-SubCell"/>
</dbReference>
<dbReference type="Pfam" id="PF00005">
    <property type="entry name" value="ABC_tran"/>
    <property type="match status" value="1"/>
</dbReference>
<dbReference type="GO" id="GO:0015833">
    <property type="term" value="P:peptide transport"/>
    <property type="evidence" value="ECO:0007669"/>
    <property type="project" value="InterPro"/>
</dbReference>
<dbReference type="FunFam" id="3.40.50.300:FF:000016">
    <property type="entry name" value="Oligopeptide ABC transporter ATP-binding component"/>
    <property type="match status" value="1"/>
</dbReference>
<dbReference type="OrthoDB" id="9815712at2"/>
<dbReference type="SMART" id="SM00382">
    <property type="entry name" value="AAA"/>
    <property type="match status" value="1"/>
</dbReference>
<name>A0A512C0C1_9HYPH</name>
<dbReference type="InterPro" id="IPR003439">
    <property type="entry name" value="ABC_transporter-like_ATP-bd"/>
</dbReference>
<evidence type="ECO:0000256" key="1">
    <source>
        <dbReference type="ARBA" id="ARBA00004417"/>
    </source>
</evidence>